<evidence type="ECO:0000256" key="1">
    <source>
        <dbReference type="SAM" id="Coils"/>
    </source>
</evidence>
<accession>A0A7M5XK89</accession>
<dbReference type="Proteomes" id="UP000594262">
    <property type="component" value="Unplaced"/>
</dbReference>
<name>A0A7M5XK89_9CNID</name>
<evidence type="ECO:0000256" key="2">
    <source>
        <dbReference type="SAM" id="MobiDB-lite"/>
    </source>
</evidence>
<reference evidence="3" key="1">
    <citation type="submission" date="2021-01" db="UniProtKB">
        <authorList>
            <consortium name="EnsemblMetazoa"/>
        </authorList>
    </citation>
    <scope>IDENTIFICATION</scope>
</reference>
<dbReference type="GeneID" id="136824599"/>
<feature type="region of interest" description="Disordered" evidence="2">
    <location>
        <begin position="150"/>
        <end position="178"/>
    </location>
</feature>
<dbReference type="EnsemblMetazoa" id="CLYHEMT024325.1">
    <property type="protein sequence ID" value="CLYHEMP024325.1"/>
    <property type="gene ID" value="CLYHEMG024325"/>
</dbReference>
<proteinExistence type="predicted"/>
<feature type="coiled-coil region" evidence="1">
    <location>
        <begin position="92"/>
        <end position="133"/>
    </location>
</feature>
<organism evidence="3 4">
    <name type="scientific">Clytia hemisphaerica</name>
    <dbReference type="NCBI Taxonomy" id="252671"/>
    <lineage>
        <taxon>Eukaryota</taxon>
        <taxon>Metazoa</taxon>
        <taxon>Cnidaria</taxon>
        <taxon>Hydrozoa</taxon>
        <taxon>Hydroidolina</taxon>
        <taxon>Leptothecata</taxon>
        <taxon>Obeliida</taxon>
        <taxon>Clytiidae</taxon>
        <taxon>Clytia</taxon>
    </lineage>
</organism>
<feature type="coiled-coil region" evidence="1">
    <location>
        <begin position="25"/>
        <end position="52"/>
    </location>
</feature>
<dbReference type="AlphaFoldDB" id="A0A7M5XK89"/>
<feature type="compositionally biased region" description="Polar residues" evidence="2">
    <location>
        <begin position="456"/>
        <end position="471"/>
    </location>
</feature>
<keyword evidence="1" id="KW-0175">Coiled coil</keyword>
<feature type="compositionally biased region" description="Basic and acidic residues" evidence="2">
    <location>
        <begin position="270"/>
        <end position="281"/>
    </location>
</feature>
<keyword evidence="4" id="KW-1185">Reference proteome</keyword>
<evidence type="ECO:0000313" key="3">
    <source>
        <dbReference type="EnsemblMetazoa" id="CLYHEMP024325.1"/>
    </source>
</evidence>
<dbReference type="RefSeq" id="XP_066936691.1">
    <property type="nucleotide sequence ID" value="XM_067080590.1"/>
</dbReference>
<evidence type="ECO:0000313" key="4">
    <source>
        <dbReference type="Proteomes" id="UP000594262"/>
    </source>
</evidence>
<protein>
    <submittedName>
        <fullName evidence="3">Uncharacterized protein</fullName>
    </submittedName>
</protein>
<sequence length="471" mass="53704">MAEEDINIRELLIRNGWKIEESRENIYLQNSVNKLEAENRALKNENYVLSKERDDLARRHALLDQQNTLYRSRLNVFEGKLSQSGEDNNRLMQEKNKFLEEYSLEKKQLQENCLRQQNEIDRLKKQIESLIQSNATPGGAVFLAEPPRTPRHSVRQVDSNGDQTPCKARRSKISRGSSRDGVILPAVRTIKKPEFFTISSSPDPIESAYIPDTPESGICTNSPSKSDFFESKANLVQPSSSSHIHNICRIESPMKDEIFPSPKFTIDTDSTVRIEHNKSPTEDENYPTPPPPRKSIYAPNTPKDRLRSKNQLKDDIFPSTKAQPFPGTPNRIQRNKSPKVPKPSYQVPTATITPIFLNESSNEMKFSKKAELPALPRRNTVLRARNVNTANVPTRGDSFLPSPPKDARRDPAFKHPSRHSRPASFTNDHSLILGDEDPTPRPNRISSRHRLVTHPPRTSFSSTTQRRYSQF</sequence>
<feature type="compositionally biased region" description="Basic and acidic residues" evidence="2">
    <location>
        <begin position="302"/>
        <end position="316"/>
    </location>
</feature>
<feature type="region of interest" description="Disordered" evidence="2">
    <location>
        <begin position="392"/>
        <end position="471"/>
    </location>
</feature>
<feature type="region of interest" description="Disordered" evidence="2">
    <location>
        <begin position="259"/>
        <end position="346"/>
    </location>
</feature>